<name>A0A8S5N5U9_9CAUD</name>
<accession>A0A8S5N5U9</accession>
<proteinExistence type="predicted"/>
<evidence type="ECO:0000256" key="1">
    <source>
        <dbReference type="SAM" id="Phobius"/>
    </source>
</evidence>
<protein>
    <submittedName>
        <fullName evidence="2">Uncharacterized protein</fullName>
    </submittedName>
</protein>
<keyword evidence="1" id="KW-1133">Transmembrane helix</keyword>
<reference evidence="2" key="1">
    <citation type="journal article" date="2021" name="Proc. Natl. Acad. Sci. U.S.A.">
        <title>A Catalog of Tens of Thousands of Viruses from Human Metagenomes Reveals Hidden Associations with Chronic Diseases.</title>
        <authorList>
            <person name="Tisza M.J."/>
            <person name="Buck C.B."/>
        </authorList>
    </citation>
    <scope>NUCLEOTIDE SEQUENCE</scope>
    <source>
        <strain evidence="2">CtnN38</strain>
    </source>
</reference>
<evidence type="ECO:0000313" key="2">
    <source>
        <dbReference type="EMBL" id="DAD90125.1"/>
    </source>
</evidence>
<keyword evidence="1" id="KW-0812">Transmembrane</keyword>
<keyword evidence="1" id="KW-0472">Membrane</keyword>
<sequence>MFGGDCCNSPPVYIAFLTSYCFFCVIILPEGR</sequence>
<organism evidence="2">
    <name type="scientific">Siphoviridae sp. ctnN38</name>
    <dbReference type="NCBI Taxonomy" id="2826455"/>
    <lineage>
        <taxon>Viruses</taxon>
        <taxon>Duplodnaviria</taxon>
        <taxon>Heunggongvirae</taxon>
        <taxon>Uroviricota</taxon>
        <taxon>Caudoviricetes</taxon>
    </lineage>
</organism>
<feature type="transmembrane region" description="Helical" evidence="1">
    <location>
        <begin position="12"/>
        <end position="29"/>
    </location>
</feature>
<dbReference type="EMBL" id="BK015077">
    <property type="protein sequence ID" value="DAD90125.1"/>
    <property type="molecule type" value="Genomic_DNA"/>
</dbReference>